<accession>A0A7L5DIB5</accession>
<organism evidence="1 2">
    <name type="scientific">Spirosoma rhododendri</name>
    <dbReference type="NCBI Taxonomy" id="2728024"/>
    <lineage>
        <taxon>Bacteria</taxon>
        <taxon>Pseudomonadati</taxon>
        <taxon>Bacteroidota</taxon>
        <taxon>Cytophagia</taxon>
        <taxon>Cytophagales</taxon>
        <taxon>Cytophagaceae</taxon>
        <taxon>Spirosoma</taxon>
    </lineage>
</organism>
<dbReference type="RefSeq" id="WP_169549729.1">
    <property type="nucleotide sequence ID" value="NZ_CP051677.1"/>
</dbReference>
<sequence>MLTPLQLELLKTFSRPIPEHQLVEIRQLLTDYFAQKIDQDMDQLFAENGWDASVAEQWATEHNRTPYRPD</sequence>
<reference evidence="1 2" key="1">
    <citation type="submission" date="2020-04" db="EMBL/GenBank/DDBJ databases">
        <title>Genome sequencing of novel species.</title>
        <authorList>
            <person name="Heo J."/>
            <person name="Kim S.-J."/>
            <person name="Kim J.-S."/>
            <person name="Hong S.-B."/>
            <person name="Kwon S.-W."/>
        </authorList>
    </citation>
    <scope>NUCLEOTIDE SEQUENCE [LARGE SCALE GENOMIC DNA]</scope>
    <source>
        <strain evidence="1 2">CJU-R4</strain>
    </source>
</reference>
<proteinExistence type="predicted"/>
<evidence type="ECO:0000313" key="2">
    <source>
        <dbReference type="Proteomes" id="UP000501128"/>
    </source>
</evidence>
<dbReference type="Proteomes" id="UP000501128">
    <property type="component" value="Chromosome"/>
</dbReference>
<keyword evidence="2" id="KW-1185">Reference proteome</keyword>
<evidence type="ECO:0000313" key="1">
    <source>
        <dbReference type="EMBL" id="QJD77785.1"/>
    </source>
</evidence>
<gene>
    <name evidence="1" type="ORF">HH216_04615</name>
</gene>
<dbReference type="AlphaFoldDB" id="A0A7L5DIB5"/>
<name>A0A7L5DIB5_9BACT</name>
<dbReference type="EMBL" id="CP051677">
    <property type="protein sequence ID" value="QJD77785.1"/>
    <property type="molecule type" value="Genomic_DNA"/>
</dbReference>
<protein>
    <submittedName>
        <fullName evidence="1">Uncharacterized protein</fullName>
    </submittedName>
</protein>
<dbReference type="KEGG" id="srho:HH216_04615"/>